<reference evidence="5 6" key="1">
    <citation type="submission" date="2019-06" db="EMBL/GenBank/DDBJ databases">
        <title>Genome of Methylobacterium sp. 17Sr1-39.</title>
        <authorList>
            <person name="Seo T."/>
        </authorList>
    </citation>
    <scope>NUCLEOTIDE SEQUENCE [LARGE SCALE GENOMIC DNA]</scope>
    <source>
        <strain evidence="5 6">17Sr1-39</strain>
    </source>
</reference>
<sequence length="578" mass="64825">MDRPVLVYSYVRMSSTAQTKGDSERRQIEQAKAYAEKHGYTMAPAILDLGVSAFKGANRKKGALGGFLKAIKEGLVQPGILVIEAVDRLSREEPMDILMLLRDILSTGMSIHLLSLNQTIDQKSFAEVTWLLPAIASMAGLAHTESKQKSQRIEAAYRERQRQARQGVTLKGNYHPAWLRRVYHPDGTVEHVIIEEVAAAVRRVFQLAATGMGSHSIARTLNSEGVPVVPACFGDSEEAKERAANRRWYQAYVGRLTLDRRVLGEYQPKKTDGDRSSPLGDPIPGHFPAIISQEVWDQVQAAKHPKHGKKTGGRKLQMSNLFTGGMAKCDHCGEPMRILGRWNADKTKERLYLRCASHQEGGNPCDNKRTPRYDWFEKKFFKALPDIPWRGLLQNIEPDDGVEAVTRQIEEISVRIDSLQKVSTRLLRLIESEDEPDAEIFTRRREIQADIGDLLKRKDVLIRDREGLRLVAGTDEHVVDEAAELILMMEGQSETELFITRQKLHVLLWRIVEGAYFTGYTPGTARVLIRGGLILTIPLDEFGEVRSGYCKAVQRVLPNDGIPPLEPNEAGTQLIAAE</sequence>
<dbReference type="AlphaFoldDB" id="A0A5C4LFD1"/>
<feature type="domain" description="Resolvase/invertase-type recombinase catalytic" evidence="3">
    <location>
        <begin position="6"/>
        <end position="164"/>
    </location>
</feature>
<evidence type="ECO:0000313" key="5">
    <source>
        <dbReference type="EMBL" id="TNC10867.1"/>
    </source>
</evidence>
<dbReference type="SUPFAM" id="SSF53041">
    <property type="entry name" value="Resolvase-like"/>
    <property type="match status" value="1"/>
</dbReference>
<dbReference type="InterPro" id="IPR036162">
    <property type="entry name" value="Resolvase-like_N_sf"/>
</dbReference>
<dbReference type="PROSITE" id="PS51736">
    <property type="entry name" value="RECOMBINASES_3"/>
    <property type="match status" value="1"/>
</dbReference>
<evidence type="ECO:0000256" key="2">
    <source>
        <dbReference type="ARBA" id="ARBA00023172"/>
    </source>
</evidence>
<dbReference type="GO" id="GO:0000150">
    <property type="term" value="F:DNA strand exchange activity"/>
    <property type="evidence" value="ECO:0007669"/>
    <property type="project" value="InterPro"/>
</dbReference>
<evidence type="ECO:0000259" key="4">
    <source>
        <dbReference type="PROSITE" id="PS51737"/>
    </source>
</evidence>
<dbReference type="PROSITE" id="PS51737">
    <property type="entry name" value="RECOMBINASE_DNA_BIND"/>
    <property type="match status" value="1"/>
</dbReference>
<dbReference type="Pfam" id="PF07508">
    <property type="entry name" value="Recombinase"/>
    <property type="match status" value="1"/>
</dbReference>
<dbReference type="Pfam" id="PF00239">
    <property type="entry name" value="Resolvase"/>
    <property type="match status" value="1"/>
</dbReference>
<dbReference type="InterPro" id="IPR050639">
    <property type="entry name" value="SSR_resolvase"/>
</dbReference>
<protein>
    <submittedName>
        <fullName evidence="5">Recombinase family protein</fullName>
    </submittedName>
</protein>
<dbReference type="PANTHER" id="PTHR30461">
    <property type="entry name" value="DNA-INVERTASE FROM LAMBDOID PROPHAGE"/>
    <property type="match status" value="1"/>
</dbReference>
<proteinExistence type="predicted"/>
<accession>A0A5C4LFD1</accession>
<dbReference type="InterPro" id="IPR025827">
    <property type="entry name" value="Zn_ribbon_recom_dom"/>
</dbReference>
<comment type="caution">
    <text evidence="5">The sequence shown here is derived from an EMBL/GenBank/DDBJ whole genome shotgun (WGS) entry which is preliminary data.</text>
</comment>
<dbReference type="OrthoDB" id="9791494at2"/>
<dbReference type="Gene3D" id="3.40.50.1390">
    <property type="entry name" value="Resolvase, N-terminal catalytic domain"/>
    <property type="match status" value="1"/>
</dbReference>
<keyword evidence="1" id="KW-0238">DNA-binding</keyword>
<dbReference type="CDD" id="cd00338">
    <property type="entry name" value="Ser_Recombinase"/>
    <property type="match status" value="1"/>
</dbReference>
<keyword evidence="6" id="KW-1185">Reference proteome</keyword>
<dbReference type="Gene3D" id="3.90.1750.20">
    <property type="entry name" value="Putative Large Serine Recombinase, Chain B, Domain 2"/>
    <property type="match status" value="1"/>
</dbReference>
<dbReference type="GO" id="GO:0003677">
    <property type="term" value="F:DNA binding"/>
    <property type="evidence" value="ECO:0007669"/>
    <property type="project" value="UniProtKB-KW"/>
</dbReference>
<evidence type="ECO:0000259" key="3">
    <source>
        <dbReference type="PROSITE" id="PS51736"/>
    </source>
</evidence>
<organism evidence="5 6">
    <name type="scientific">Methylobacterium terricola</name>
    <dbReference type="NCBI Taxonomy" id="2583531"/>
    <lineage>
        <taxon>Bacteria</taxon>
        <taxon>Pseudomonadati</taxon>
        <taxon>Pseudomonadota</taxon>
        <taxon>Alphaproteobacteria</taxon>
        <taxon>Hyphomicrobiales</taxon>
        <taxon>Methylobacteriaceae</taxon>
        <taxon>Methylobacterium</taxon>
    </lineage>
</organism>
<evidence type="ECO:0000256" key="1">
    <source>
        <dbReference type="ARBA" id="ARBA00023125"/>
    </source>
</evidence>
<keyword evidence="2" id="KW-0233">DNA recombination</keyword>
<dbReference type="InterPro" id="IPR006119">
    <property type="entry name" value="Resolv_N"/>
</dbReference>
<gene>
    <name evidence="5" type="ORF">FF100_22205</name>
</gene>
<dbReference type="InterPro" id="IPR011109">
    <property type="entry name" value="DNA_bind_recombinase_dom"/>
</dbReference>
<dbReference type="Pfam" id="PF13408">
    <property type="entry name" value="Zn_ribbon_recom"/>
    <property type="match status" value="1"/>
</dbReference>
<dbReference type="PANTHER" id="PTHR30461:SF2">
    <property type="entry name" value="SERINE RECOMBINASE PINE-RELATED"/>
    <property type="match status" value="1"/>
</dbReference>
<dbReference type="Proteomes" id="UP000305267">
    <property type="component" value="Unassembled WGS sequence"/>
</dbReference>
<feature type="domain" description="Recombinase" evidence="4">
    <location>
        <begin position="180"/>
        <end position="310"/>
    </location>
</feature>
<dbReference type="EMBL" id="VDDA01000011">
    <property type="protein sequence ID" value="TNC10867.1"/>
    <property type="molecule type" value="Genomic_DNA"/>
</dbReference>
<dbReference type="SMART" id="SM00857">
    <property type="entry name" value="Resolvase"/>
    <property type="match status" value="1"/>
</dbReference>
<name>A0A5C4LFD1_9HYPH</name>
<dbReference type="InterPro" id="IPR038109">
    <property type="entry name" value="DNA_bind_recomb_sf"/>
</dbReference>
<evidence type="ECO:0000313" key="6">
    <source>
        <dbReference type="Proteomes" id="UP000305267"/>
    </source>
</evidence>